<reference evidence="10" key="1">
    <citation type="submission" date="2020-05" db="EMBL/GenBank/DDBJ databases">
        <title>Phylogenomic resolution of chytrid fungi.</title>
        <authorList>
            <person name="Stajich J.E."/>
            <person name="Amses K."/>
            <person name="Simmons R."/>
            <person name="Seto K."/>
            <person name="Myers J."/>
            <person name="Bonds A."/>
            <person name="Quandt C.A."/>
            <person name="Barry K."/>
            <person name="Liu P."/>
            <person name="Grigoriev I."/>
            <person name="Longcore J.E."/>
            <person name="James T.Y."/>
        </authorList>
    </citation>
    <scope>NUCLEOTIDE SEQUENCE</scope>
    <source>
        <strain evidence="10">JEL0318</strain>
    </source>
</reference>
<evidence type="ECO:0000256" key="2">
    <source>
        <dbReference type="ARBA" id="ARBA00011799"/>
    </source>
</evidence>
<evidence type="ECO:0000313" key="11">
    <source>
        <dbReference type="Proteomes" id="UP001212841"/>
    </source>
</evidence>
<dbReference type="InterPro" id="IPR050693">
    <property type="entry name" value="Hsp70_NEF-Inhibitors"/>
</dbReference>
<evidence type="ECO:0000313" key="10">
    <source>
        <dbReference type="EMBL" id="KAJ3056935.1"/>
    </source>
</evidence>
<dbReference type="InterPro" id="IPR011989">
    <property type="entry name" value="ARM-like"/>
</dbReference>
<keyword evidence="5 9" id="KW-0732">Signal</keyword>
<accession>A0AAD5SJN8</accession>
<protein>
    <recommendedName>
        <fullName evidence="3">Nucleotide exchange factor SIL1</fullName>
    </recommendedName>
</protein>
<keyword evidence="7" id="KW-0653">Protein transport</keyword>
<dbReference type="InterPro" id="IPR016024">
    <property type="entry name" value="ARM-type_fold"/>
</dbReference>
<dbReference type="PANTHER" id="PTHR19316:SF18">
    <property type="entry name" value="HSP70-BINDING PROTEIN 1"/>
    <property type="match status" value="1"/>
</dbReference>
<evidence type="ECO:0000256" key="8">
    <source>
        <dbReference type="ARBA" id="ARBA00023010"/>
    </source>
</evidence>
<evidence type="ECO:0000256" key="9">
    <source>
        <dbReference type="SAM" id="SignalP"/>
    </source>
</evidence>
<dbReference type="GO" id="GO:0000774">
    <property type="term" value="F:adenyl-nucleotide exchange factor activity"/>
    <property type="evidence" value="ECO:0007669"/>
    <property type="project" value="InterPro"/>
</dbReference>
<dbReference type="GO" id="GO:0005783">
    <property type="term" value="C:endoplasmic reticulum"/>
    <property type="evidence" value="ECO:0007669"/>
    <property type="project" value="InterPro"/>
</dbReference>
<evidence type="ECO:0000256" key="1">
    <source>
        <dbReference type="ARBA" id="ARBA00010588"/>
    </source>
</evidence>
<keyword evidence="6" id="KW-0256">Endoplasmic reticulum</keyword>
<feature type="signal peptide" evidence="9">
    <location>
        <begin position="1"/>
        <end position="32"/>
    </location>
</feature>
<dbReference type="Pfam" id="PF16782">
    <property type="entry name" value="SIL1"/>
    <property type="match status" value="1"/>
</dbReference>
<dbReference type="PANTHER" id="PTHR19316">
    <property type="entry name" value="PROTEIN FOLDING REGULATOR"/>
    <property type="match status" value="1"/>
</dbReference>
<evidence type="ECO:0000256" key="3">
    <source>
        <dbReference type="ARBA" id="ARBA00015352"/>
    </source>
</evidence>
<evidence type="ECO:0000256" key="7">
    <source>
        <dbReference type="ARBA" id="ARBA00022927"/>
    </source>
</evidence>
<dbReference type="Gene3D" id="1.25.10.10">
    <property type="entry name" value="Leucine-rich Repeat Variant"/>
    <property type="match status" value="1"/>
</dbReference>
<evidence type="ECO:0000256" key="4">
    <source>
        <dbReference type="ARBA" id="ARBA00022448"/>
    </source>
</evidence>
<proteinExistence type="inferred from homology"/>
<evidence type="ECO:0000256" key="6">
    <source>
        <dbReference type="ARBA" id="ARBA00022824"/>
    </source>
</evidence>
<dbReference type="EMBL" id="JADGJD010000015">
    <property type="protein sequence ID" value="KAJ3056935.1"/>
    <property type="molecule type" value="Genomic_DNA"/>
</dbReference>
<comment type="caution">
    <text evidence="10">The sequence shown here is derived from an EMBL/GenBank/DDBJ whole genome shotgun (WGS) entry which is preliminary data.</text>
</comment>
<dbReference type="AlphaFoldDB" id="A0AAD5SJN8"/>
<keyword evidence="4" id="KW-0813">Transport</keyword>
<dbReference type="InterPro" id="IPR031884">
    <property type="entry name" value="Sil1_fungi"/>
</dbReference>
<keyword evidence="8" id="KW-0811">Translocation</keyword>
<comment type="subunit">
    <text evidence="2">Interacts with KAR2.</text>
</comment>
<evidence type="ECO:0000256" key="5">
    <source>
        <dbReference type="ARBA" id="ARBA00022729"/>
    </source>
</evidence>
<dbReference type="Proteomes" id="UP001212841">
    <property type="component" value="Unassembled WGS sequence"/>
</dbReference>
<dbReference type="SUPFAM" id="SSF48371">
    <property type="entry name" value="ARM repeat"/>
    <property type="match status" value="1"/>
</dbReference>
<sequence>MARRRNQVSRPSVTIFLVSLLVVLLFCTPSLASNPDQQPHQDDVLCSVREDGSSFCYPKVFQATDEFQAVLPGQQIHQGLHVRLNVETGEKEAKLYNPNDASPDQAAIPVVIESDHSAPASSDPAAPVNVHGKEDPYVKPKPRLTVQEKQAFSTIVESLHNSTVEEIIETLEFLEEVVHHVDFGQQFVNTPDAIPTFIGLLSHANETVQSEALLVLGNALSNNPPVQKALLDAYLLPVLLTTLNQHNLSPTTTSTPLLTRTLFTLGALIRSNPAALTQFHQMHGLTVLHTLYKSLDTSSTPAGTIADLQNWMKLEKVKARIISLASDILNPQMESESDEVIKPQMNTTLEWCTPFQLAYLDPNLDLSSRRDALRGLMSLVALYGEEEGCRPGFGMEMLTRNPTREVHEENFSVKRIRKVLEELEEVVARE</sequence>
<name>A0AAD5SJN8_9FUNG</name>
<feature type="chain" id="PRO_5041963233" description="Nucleotide exchange factor SIL1" evidence="9">
    <location>
        <begin position="33"/>
        <end position="430"/>
    </location>
</feature>
<organism evidence="10 11">
    <name type="scientific">Rhizophlyctis rosea</name>
    <dbReference type="NCBI Taxonomy" id="64517"/>
    <lineage>
        <taxon>Eukaryota</taxon>
        <taxon>Fungi</taxon>
        <taxon>Fungi incertae sedis</taxon>
        <taxon>Chytridiomycota</taxon>
        <taxon>Chytridiomycota incertae sedis</taxon>
        <taxon>Chytridiomycetes</taxon>
        <taxon>Rhizophlyctidales</taxon>
        <taxon>Rhizophlyctidaceae</taxon>
        <taxon>Rhizophlyctis</taxon>
    </lineage>
</organism>
<gene>
    <name evidence="10" type="ORF">HK097_002313</name>
</gene>
<keyword evidence="11" id="KW-1185">Reference proteome</keyword>
<dbReference type="GO" id="GO:0015031">
    <property type="term" value="P:protein transport"/>
    <property type="evidence" value="ECO:0007669"/>
    <property type="project" value="UniProtKB-KW"/>
</dbReference>
<comment type="similarity">
    <text evidence="1">Belongs to the SIL1 family.</text>
</comment>